<proteinExistence type="predicted"/>
<comment type="caution">
    <text evidence="1">The sequence shown here is derived from an EMBL/GenBank/DDBJ whole genome shotgun (WGS) entry which is preliminary data.</text>
</comment>
<dbReference type="InterPro" id="IPR036396">
    <property type="entry name" value="Cyt_P450_sf"/>
</dbReference>
<dbReference type="Proteomes" id="UP001500668">
    <property type="component" value="Unassembled WGS sequence"/>
</dbReference>
<organism evidence="1 2">
    <name type="scientific">Streptomyces crystallinus</name>
    <dbReference type="NCBI Taxonomy" id="68191"/>
    <lineage>
        <taxon>Bacteria</taxon>
        <taxon>Bacillati</taxon>
        <taxon>Actinomycetota</taxon>
        <taxon>Actinomycetes</taxon>
        <taxon>Kitasatosporales</taxon>
        <taxon>Streptomycetaceae</taxon>
        <taxon>Streptomyces</taxon>
    </lineage>
</organism>
<evidence type="ECO:0000313" key="2">
    <source>
        <dbReference type="Proteomes" id="UP001500668"/>
    </source>
</evidence>
<dbReference type="Gene3D" id="1.10.630.10">
    <property type="entry name" value="Cytochrome P450"/>
    <property type="match status" value="1"/>
</dbReference>
<name>A0ABP3RKQ3_9ACTN</name>
<accession>A0ABP3RKQ3</accession>
<keyword evidence="2" id="KW-1185">Reference proteome</keyword>
<gene>
    <name evidence="1" type="ORF">GCM10010394_47600</name>
</gene>
<evidence type="ECO:0000313" key="1">
    <source>
        <dbReference type="EMBL" id="GAA0612263.1"/>
    </source>
</evidence>
<dbReference type="EMBL" id="BAAACA010000034">
    <property type="protein sequence ID" value="GAA0612263.1"/>
    <property type="molecule type" value="Genomic_DNA"/>
</dbReference>
<reference evidence="2" key="1">
    <citation type="journal article" date="2019" name="Int. J. Syst. Evol. Microbiol.">
        <title>The Global Catalogue of Microorganisms (GCM) 10K type strain sequencing project: providing services to taxonomists for standard genome sequencing and annotation.</title>
        <authorList>
            <consortium name="The Broad Institute Genomics Platform"/>
            <consortium name="The Broad Institute Genome Sequencing Center for Infectious Disease"/>
            <person name="Wu L."/>
            <person name="Ma J."/>
        </authorList>
    </citation>
    <scope>NUCLEOTIDE SEQUENCE [LARGE SCALE GENOMIC DNA]</scope>
    <source>
        <strain evidence="2">JCM 5067</strain>
    </source>
</reference>
<protein>
    <recommendedName>
        <fullName evidence="3">Cytochrome P450</fullName>
    </recommendedName>
</protein>
<sequence length="66" mass="7150">MPGRTPARPGTPAYLIAQSAIDVLFDVLPDLRMAPGTRPAWRPGPFHRALAALPVQFSPSTARPHH</sequence>
<evidence type="ECO:0008006" key="3">
    <source>
        <dbReference type="Google" id="ProtNLM"/>
    </source>
</evidence>